<protein>
    <submittedName>
        <fullName evidence="2">Uncharacterized protein</fullName>
    </submittedName>
</protein>
<sequence length="102" mass="11595">MKLLSFVVYVLLQVLCLPLLIVGVVLAGYRQLVVSKRLGLSQTAIEVIQARWTMDRFGIRSDPDTVRLTNVLPNASPVGLWLVFFPLWVKYRLCGDLFLYPT</sequence>
<evidence type="ECO:0000313" key="2">
    <source>
        <dbReference type="EMBL" id="SVC69486.1"/>
    </source>
</evidence>
<gene>
    <name evidence="2" type="ORF">METZ01_LOCUS322340</name>
</gene>
<dbReference type="AlphaFoldDB" id="A0A382P8A0"/>
<accession>A0A382P8A0</accession>
<reference evidence="2" key="1">
    <citation type="submission" date="2018-05" db="EMBL/GenBank/DDBJ databases">
        <authorList>
            <person name="Lanie J.A."/>
            <person name="Ng W.-L."/>
            <person name="Kazmierczak K.M."/>
            <person name="Andrzejewski T.M."/>
            <person name="Davidsen T.M."/>
            <person name="Wayne K.J."/>
            <person name="Tettelin H."/>
            <person name="Glass J.I."/>
            <person name="Rusch D."/>
            <person name="Podicherti R."/>
            <person name="Tsui H.-C.T."/>
            <person name="Winkler M.E."/>
        </authorList>
    </citation>
    <scope>NUCLEOTIDE SEQUENCE</scope>
</reference>
<keyword evidence="1" id="KW-1133">Transmembrane helix</keyword>
<dbReference type="EMBL" id="UINC01105507">
    <property type="protein sequence ID" value="SVC69486.1"/>
    <property type="molecule type" value="Genomic_DNA"/>
</dbReference>
<proteinExistence type="predicted"/>
<feature type="non-terminal residue" evidence="2">
    <location>
        <position position="102"/>
    </location>
</feature>
<feature type="transmembrane region" description="Helical" evidence="1">
    <location>
        <begin position="6"/>
        <end position="29"/>
    </location>
</feature>
<organism evidence="2">
    <name type="scientific">marine metagenome</name>
    <dbReference type="NCBI Taxonomy" id="408172"/>
    <lineage>
        <taxon>unclassified sequences</taxon>
        <taxon>metagenomes</taxon>
        <taxon>ecological metagenomes</taxon>
    </lineage>
</organism>
<name>A0A382P8A0_9ZZZZ</name>
<keyword evidence="1" id="KW-0472">Membrane</keyword>
<keyword evidence="1" id="KW-0812">Transmembrane</keyword>
<evidence type="ECO:0000256" key="1">
    <source>
        <dbReference type="SAM" id="Phobius"/>
    </source>
</evidence>